<dbReference type="AlphaFoldDB" id="A0A5B7GS51"/>
<evidence type="ECO:0000313" key="2">
    <source>
        <dbReference type="EMBL" id="MPC60165.1"/>
    </source>
</evidence>
<gene>
    <name evidence="2" type="ORF">E2C01_054202</name>
</gene>
<reference evidence="2 3" key="1">
    <citation type="submission" date="2019-05" db="EMBL/GenBank/DDBJ databases">
        <title>Another draft genome of Portunus trituberculatus and its Hox gene families provides insights of decapod evolution.</title>
        <authorList>
            <person name="Jeong J.-H."/>
            <person name="Song I."/>
            <person name="Kim S."/>
            <person name="Choi T."/>
            <person name="Kim D."/>
            <person name="Ryu S."/>
            <person name="Kim W."/>
        </authorList>
    </citation>
    <scope>NUCLEOTIDE SEQUENCE [LARGE SCALE GENOMIC DNA]</scope>
    <source>
        <tissue evidence="2">Muscle</tissue>
    </source>
</reference>
<dbReference type="Proteomes" id="UP000324222">
    <property type="component" value="Unassembled WGS sequence"/>
</dbReference>
<keyword evidence="3" id="KW-1185">Reference proteome</keyword>
<evidence type="ECO:0000256" key="1">
    <source>
        <dbReference type="SAM" id="MobiDB-lite"/>
    </source>
</evidence>
<evidence type="ECO:0000313" key="3">
    <source>
        <dbReference type="Proteomes" id="UP000324222"/>
    </source>
</evidence>
<sequence>MIGVTHLWLTAKPCGVWEEGCHEEEVRPLVRCFSKLCLALHHTSHTLPRHPVTHAGYGKASTGTLMPQSQAGITGED</sequence>
<organism evidence="2 3">
    <name type="scientific">Portunus trituberculatus</name>
    <name type="common">Swimming crab</name>
    <name type="synonym">Neptunus trituberculatus</name>
    <dbReference type="NCBI Taxonomy" id="210409"/>
    <lineage>
        <taxon>Eukaryota</taxon>
        <taxon>Metazoa</taxon>
        <taxon>Ecdysozoa</taxon>
        <taxon>Arthropoda</taxon>
        <taxon>Crustacea</taxon>
        <taxon>Multicrustacea</taxon>
        <taxon>Malacostraca</taxon>
        <taxon>Eumalacostraca</taxon>
        <taxon>Eucarida</taxon>
        <taxon>Decapoda</taxon>
        <taxon>Pleocyemata</taxon>
        <taxon>Brachyura</taxon>
        <taxon>Eubrachyura</taxon>
        <taxon>Portunoidea</taxon>
        <taxon>Portunidae</taxon>
        <taxon>Portuninae</taxon>
        <taxon>Portunus</taxon>
    </lineage>
</organism>
<protein>
    <submittedName>
        <fullName evidence="2">Uncharacterized protein</fullName>
    </submittedName>
</protein>
<feature type="compositionally biased region" description="Polar residues" evidence="1">
    <location>
        <begin position="61"/>
        <end position="77"/>
    </location>
</feature>
<comment type="caution">
    <text evidence="2">The sequence shown here is derived from an EMBL/GenBank/DDBJ whole genome shotgun (WGS) entry which is preliminary data.</text>
</comment>
<accession>A0A5B7GS51</accession>
<name>A0A5B7GS51_PORTR</name>
<proteinExistence type="predicted"/>
<dbReference type="EMBL" id="VSRR010017249">
    <property type="protein sequence ID" value="MPC60165.1"/>
    <property type="molecule type" value="Genomic_DNA"/>
</dbReference>
<feature type="region of interest" description="Disordered" evidence="1">
    <location>
        <begin position="51"/>
        <end position="77"/>
    </location>
</feature>